<feature type="domain" description="ETF-QO/FixX C-terminal" evidence="15">
    <location>
        <begin position="453"/>
        <end position="553"/>
    </location>
</feature>
<keyword evidence="3 14" id="KW-0813">Transport</keyword>
<organism evidence="17 18">
    <name type="scientific">Ideonella livida</name>
    <dbReference type="NCBI Taxonomy" id="2707176"/>
    <lineage>
        <taxon>Bacteria</taxon>
        <taxon>Pseudomonadati</taxon>
        <taxon>Pseudomonadota</taxon>
        <taxon>Betaproteobacteria</taxon>
        <taxon>Burkholderiales</taxon>
        <taxon>Sphaerotilaceae</taxon>
        <taxon>Ideonella</taxon>
    </lineage>
</organism>
<dbReference type="SUPFAM" id="SSF54373">
    <property type="entry name" value="FAD-linked reductases, C-terminal domain"/>
    <property type="match status" value="1"/>
</dbReference>
<dbReference type="GO" id="GO:0004174">
    <property type="term" value="F:electron-transferring-flavoprotein dehydrogenase activity"/>
    <property type="evidence" value="ECO:0007669"/>
    <property type="project" value="UniProtKB-UniRule"/>
</dbReference>
<dbReference type="InterPro" id="IPR036188">
    <property type="entry name" value="FAD/NAD-bd_sf"/>
</dbReference>
<dbReference type="GO" id="GO:0046872">
    <property type="term" value="F:metal ion binding"/>
    <property type="evidence" value="ECO:0007669"/>
    <property type="project" value="UniProtKB-KW"/>
</dbReference>
<sequence length="556" mass="60192">MTPQALIEQHGPRDSMEYDVVIVGAGPAGLATAIRLKQLNADLSVVVLEKGSEPGAHILSGAVMDPRSMDELFPDWKERGAPLNQPVTHDQLLVLSETGAQATPEWLMPRNFHNHGCYVISLGAVVKWLGEQAEALGVEIFPGFTAAEVLFDEQGAVKGVATGHVGLGKDGEATGNFQLGMELLGKYTVFAEGARGHLGKQLIAKYGLAEGKDTQTFAIGIKELWEIPADKAQPGLVVHTAGWPLGDDVFGGGFLYHLEGNKVTLGYVVGLDYENPWLSPFEEMQRWKTHPSIKAHIEGGKRLGYGARALNNGTPQALPKTVFPGGALVGCDAGFLNAARIKGSHAALKSGMLCAEALAEALGAGRQQDELSGFTQRFEQSWLHQELWTYRNFKNWFKKGPLTGKLMTGIEHWLLPKVGVPVPPWTTHNTVKDHTKLRPAAECPKISYPKPDGVITFDRLSSVFISNTNHEEDQPAHLTLKDASVPVKVNLATYGGPESRYCPAGVYEFVQKDGQDQLVINAQNCVHCKTCDIKDPTQNIVWVTPEGGGGPNYAGM</sequence>
<evidence type="ECO:0000256" key="6">
    <source>
        <dbReference type="ARBA" id="ARBA00022723"/>
    </source>
</evidence>
<accession>A0A7C9TJE5</accession>
<proteinExistence type="predicted"/>
<dbReference type="InterPro" id="IPR040156">
    <property type="entry name" value="ETF-QO"/>
</dbReference>
<evidence type="ECO:0000256" key="1">
    <source>
        <dbReference type="ARBA" id="ARBA00001974"/>
    </source>
</evidence>
<keyword evidence="10 14" id="KW-0408">Iron</keyword>
<dbReference type="InterPro" id="IPR049398">
    <property type="entry name" value="ETF-QO/FixC_UQ-bd"/>
</dbReference>
<dbReference type="Gene3D" id="3.30.9.90">
    <property type="match status" value="1"/>
</dbReference>
<evidence type="ECO:0000256" key="7">
    <source>
        <dbReference type="ARBA" id="ARBA00022827"/>
    </source>
</evidence>
<dbReference type="Proteomes" id="UP000484255">
    <property type="component" value="Unassembled WGS sequence"/>
</dbReference>
<evidence type="ECO:0000256" key="4">
    <source>
        <dbReference type="ARBA" id="ARBA00022485"/>
    </source>
</evidence>
<keyword evidence="5 14" id="KW-0285">Flavoprotein</keyword>
<keyword evidence="8 14" id="KW-0249">Electron transport</keyword>
<dbReference type="RefSeq" id="WP_163456013.1">
    <property type="nucleotide sequence ID" value="NZ_JAAGOH010000002.1"/>
</dbReference>
<keyword evidence="9 14" id="KW-0560">Oxidoreductase</keyword>
<dbReference type="SUPFAM" id="SSF51905">
    <property type="entry name" value="FAD/NAD(P)-binding domain"/>
    <property type="match status" value="1"/>
</dbReference>
<dbReference type="PANTHER" id="PTHR10617">
    <property type="entry name" value="ELECTRON TRANSFER FLAVOPROTEIN-UBIQUINONE OXIDOREDUCTASE"/>
    <property type="match status" value="1"/>
</dbReference>
<keyword evidence="4" id="KW-0004">4Fe-4S</keyword>
<comment type="catalytic activity">
    <reaction evidence="13 14">
        <text>a ubiquinone + reduced [electron-transfer flavoprotein] = a ubiquinol + oxidized [electron-transfer flavoprotein] + H(+)</text>
        <dbReference type="Rhea" id="RHEA:24052"/>
        <dbReference type="Rhea" id="RHEA-COMP:9565"/>
        <dbReference type="Rhea" id="RHEA-COMP:9566"/>
        <dbReference type="Rhea" id="RHEA-COMP:10685"/>
        <dbReference type="Rhea" id="RHEA-COMP:10686"/>
        <dbReference type="ChEBI" id="CHEBI:15378"/>
        <dbReference type="ChEBI" id="CHEBI:16389"/>
        <dbReference type="ChEBI" id="CHEBI:17976"/>
        <dbReference type="ChEBI" id="CHEBI:57692"/>
        <dbReference type="ChEBI" id="CHEBI:58307"/>
        <dbReference type="EC" id="1.5.5.1"/>
    </reaction>
</comment>
<comment type="cofactor">
    <cofactor evidence="1 14">
        <name>FAD</name>
        <dbReference type="ChEBI" id="CHEBI:57692"/>
    </cofactor>
</comment>
<dbReference type="AlphaFoldDB" id="A0A7C9TJE5"/>
<keyword evidence="6 14" id="KW-0479">Metal-binding</keyword>
<dbReference type="InterPro" id="IPR007859">
    <property type="entry name" value="ETF-QO/FixX_C"/>
</dbReference>
<keyword evidence="11 14" id="KW-0411">Iron-sulfur</keyword>
<dbReference type="EMBL" id="JAAGOH010000002">
    <property type="protein sequence ID" value="NDY90167.1"/>
    <property type="molecule type" value="Genomic_DNA"/>
</dbReference>
<dbReference type="SUPFAM" id="SSF54862">
    <property type="entry name" value="4Fe-4S ferredoxins"/>
    <property type="match status" value="1"/>
</dbReference>
<dbReference type="PRINTS" id="PR00420">
    <property type="entry name" value="RNGMNOXGNASE"/>
</dbReference>
<dbReference type="Pfam" id="PF13450">
    <property type="entry name" value="NAD_binding_8"/>
    <property type="match status" value="1"/>
</dbReference>
<comment type="cofactor">
    <cofactor evidence="14">
        <name>[4Fe-4S] cluster</name>
        <dbReference type="ChEBI" id="CHEBI:49883"/>
    </cofactor>
    <text evidence="14">Binds 1 [4Fe-4S] cluster.</text>
</comment>
<protein>
    <recommendedName>
        <fullName evidence="14">Electron transfer flavoprotein-ubiquinone oxidoreductase</fullName>
        <shortName evidence="14">ETF-QO</shortName>
        <ecNumber evidence="14">1.5.5.1</ecNumber>
    </recommendedName>
</protein>
<dbReference type="GO" id="GO:0051539">
    <property type="term" value="F:4 iron, 4 sulfur cluster binding"/>
    <property type="evidence" value="ECO:0007669"/>
    <property type="project" value="UniProtKB-UniRule"/>
</dbReference>
<dbReference type="PANTHER" id="PTHR10617:SF107">
    <property type="entry name" value="ELECTRON TRANSFER FLAVOPROTEIN-UBIQUINONE OXIDOREDUCTASE, MITOCHONDRIAL"/>
    <property type="match status" value="1"/>
</dbReference>
<dbReference type="Pfam" id="PF05187">
    <property type="entry name" value="Fer4_ETF_QO"/>
    <property type="match status" value="1"/>
</dbReference>
<dbReference type="Gene3D" id="3.50.50.60">
    <property type="entry name" value="FAD/NAD(P)-binding domain"/>
    <property type="match status" value="1"/>
</dbReference>
<evidence type="ECO:0000256" key="8">
    <source>
        <dbReference type="ARBA" id="ARBA00022982"/>
    </source>
</evidence>
<evidence type="ECO:0000256" key="10">
    <source>
        <dbReference type="ARBA" id="ARBA00023004"/>
    </source>
</evidence>
<dbReference type="Gene3D" id="3.30.70.20">
    <property type="match status" value="1"/>
</dbReference>
<evidence type="ECO:0000256" key="11">
    <source>
        <dbReference type="ARBA" id="ARBA00023014"/>
    </source>
</evidence>
<evidence type="ECO:0000313" key="17">
    <source>
        <dbReference type="EMBL" id="NDY90167.1"/>
    </source>
</evidence>
<evidence type="ECO:0000313" key="18">
    <source>
        <dbReference type="Proteomes" id="UP000484255"/>
    </source>
</evidence>
<evidence type="ECO:0000256" key="5">
    <source>
        <dbReference type="ARBA" id="ARBA00022630"/>
    </source>
</evidence>
<evidence type="ECO:0000256" key="14">
    <source>
        <dbReference type="RuleBase" id="RU366068"/>
    </source>
</evidence>
<evidence type="ECO:0000256" key="12">
    <source>
        <dbReference type="ARBA" id="ARBA00023075"/>
    </source>
</evidence>
<dbReference type="Pfam" id="PF21162">
    <property type="entry name" value="ETFQO_UQ-bd"/>
    <property type="match status" value="1"/>
</dbReference>
<evidence type="ECO:0000256" key="13">
    <source>
        <dbReference type="ARBA" id="ARBA00052682"/>
    </source>
</evidence>
<evidence type="ECO:0000256" key="9">
    <source>
        <dbReference type="ARBA" id="ARBA00023002"/>
    </source>
</evidence>
<keyword evidence="7 14" id="KW-0274">FAD</keyword>
<evidence type="ECO:0000256" key="2">
    <source>
        <dbReference type="ARBA" id="ARBA00002819"/>
    </source>
</evidence>
<gene>
    <name evidence="17" type="ORF">G3A44_03055</name>
</gene>
<evidence type="ECO:0000256" key="3">
    <source>
        <dbReference type="ARBA" id="ARBA00022448"/>
    </source>
</evidence>
<keyword evidence="18" id="KW-1185">Reference proteome</keyword>
<dbReference type="FunFam" id="3.30.70.20:FF:000012">
    <property type="entry name" value="Electron transfer flavoprotein-ubiquinone oxidoreductase, mitochondrial"/>
    <property type="match status" value="1"/>
</dbReference>
<feature type="domain" description="ETF-QO/FixC ubiquinone-binding" evidence="16">
    <location>
        <begin position="217"/>
        <end position="310"/>
    </location>
</feature>
<evidence type="ECO:0000259" key="15">
    <source>
        <dbReference type="Pfam" id="PF05187"/>
    </source>
</evidence>
<comment type="caution">
    <text evidence="17">The sequence shown here is derived from an EMBL/GenBank/DDBJ whole genome shotgun (WGS) entry which is preliminary data.</text>
</comment>
<reference evidence="17 18" key="1">
    <citation type="submission" date="2020-02" db="EMBL/GenBank/DDBJ databases">
        <title>Ideonella bacterium strain TBM-1.</title>
        <authorList>
            <person name="Chen W.-M."/>
        </authorList>
    </citation>
    <scope>NUCLEOTIDE SEQUENCE [LARGE SCALE GENOMIC DNA]</scope>
    <source>
        <strain evidence="17 18">TBM-1</strain>
    </source>
</reference>
<comment type="function">
    <text evidence="2 14">Accepts electrons from ETF and reduces ubiquinone.</text>
</comment>
<dbReference type="EC" id="1.5.5.1" evidence="14"/>
<name>A0A7C9TJE5_9BURK</name>
<keyword evidence="12 14" id="KW-0830">Ubiquinone</keyword>
<evidence type="ECO:0000259" key="16">
    <source>
        <dbReference type="Pfam" id="PF21162"/>
    </source>
</evidence>